<feature type="region of interest" description="Disordered" evidence="1">
    <location>
        <begin position="1"/>
        <end position="63"/>
    </location>
</feature>
<accession>A0A5C6N1N9</accession>
<feature type="compositionally biased region" description="Basic and acidic residues" evidence="1">
    <location>
        <begin position="44"/>
        <end position="63"/>
    </location>
</feature>
<dbReference type="Proteomes" id="UP000324091">
    <property type="component" value="Chromosome 5"/>
</dbReference>
<dbReference type="AlphaFoldDB" id="A0A5C6N1N9"/>
<reference evidence="2 3" key="1">
    <citation type="submission" date="2019-04" db="EMBL/GenBank/DDBJ databases">
        <title>Chromosome genome assembly for Takifugu flavidus.</title>
        <authorList>
            <person name="Xiao S."/>
        </authorList>
    </citation>
    <scope>NUCLEOTIDE SEQUENCE [LARGE SCALE GENOMIC DNA]</scope>
    <source>
        <strain evidence="2">HTHZ2018</strain>
        <tissue evidence="2">Muscle</tissue>
    </source>
</reference>
<evidence type="ECO:0000313" key="3">
    <source>
        <dbReference type="Proteomes" id="UP000324091"/>
    </source>
</evidence>
<keyword evidence="3" id="KW-1185">Reference proteome</keyword>
<comment type="caution">
    <text evidence="2">The sequence shown here is derived from an EMBL/GenBank/DDBJ whole genome shotgun (WGS) entry which is preliminary data.</text>
</comment>
<sequence length="210" mass="23756">MKDLSSRVDRRPVFVPPRATISSDGKKHHKTTQRETIETTEQQKPTKEQEPEGQSRKDKPPHGMYHRQIEEAADIEKTYQWLEKVGLKDSTEALLMAAHDQALNTWQGSTIPDKTPGKLFTNFYQCTIVLSYGCMMWFSSSTSEEKKVPEWIIKTALKIIGAPLPLLEKIHSWLIKRAKKIVSNYSHPGHPLFSTFPSAGSGSDGHGQKD</sequence>
<evidence type="ECO:0000313" key="2">
    <source>
        <dbReference type="EMBL" id="TWW61005.1"/>
    </source>
</evidence>
<name>A0A5C6N1N9_9TELE</name>
<protein>
    <submittedName>
        <fullName evidence="2">Uncharacterized protein</fullName>
    </submittedName>
</protein>
<evidence type="ECO:0000256" key="1">
    <source>
        <dbReference type="SAM" id="MobiDB-lite"/>
    </source>
</evidence>
<proteinExistence type="predicted"/>
<organism evidence="2 3">
    <name type="scientific">Takifugu flavidus</name>
    <name type="common">sansaifugu</name>
    <dbReference type="NCBI Taxonomy" id="433684"/>
    <lineage>
        <taxon>Eukaryota</taxon>
        <taxon>Metazoa</taxon>
        <taxon>Chordata</taxon>
        <taxon>Craniata</taxon>
        <taxon>Vertebrata</taxon>
        <taxon>Euteleostomi</taxon>
        <taxon>Actinopterygii</taxon>
        <taxon>Neopterygii</taxon>
        <taxon>Teleostei</taxon>
        <taxon>Neoteleostei</taxon>
        <taxon>Acanthomorphata</taxon>
        <taxon>Eupercaria</taxon>
        <taxon>Tetraodontiformes</taxon>
        <taxon>Tetradontoidea</taxon>
        <taxon>Tetraodontidae</taxon>
        <taxon>Takifugu</taxon>
    </lineage>
</organism>
<gene>
    <name evidence="2" type="ORF">D4764_05G0010950</name>
</gene>
<feature type="compositionally biased region" description="Basic and acidic residues" evidence="1">
    <location>
        <begin position="1"/>
        <end position="12"/>
    </location>
</feature>
<dbReference type="EMBL" id="RHFK02000018">
    <property type="protein sequence ID" value="TWW61005.1"/>
    <property type="molecule type" value="Genomic_DNA"/>
</dbReference>